<evidence type="ECO:0000313" key="3">
    <source>
        <dbReference type="Proteomes" id="UP000315522"/>
    </source>
</evidence>
<evidence type="ECO:0008006" key="4">
    <source>
        <dbReference type="Google" id="ProtNLM"/>
    </source>
</evidence>
<comment type="caution">
    <text evidence="2">The sequence shown here is derived from an EMBL/GenBank/DDBJ whole genome shotgun (WGS) entry which is preliminary data.</text>
</comment>
<protein>
    <recommendedName>
        <fullName evidence="4">Secreted protein</fullName>
    </recommendedName>
</protein>
<dbReference type="AlphaFoldDB" id="A0A559MFM4"/>
<proteinExistence type="predicted"/>
<feature type="chain" id="PRO_5021775028" description="Secreted protein" evidence="1">
    <location>
        <begin position="18"/>
        <end position="267"/>
    </location>
</feature>
<accession>A0A559MFM4</accession>
<evidence type="ECO:0000313" key="2">
    <source>
        <dbReference type="EMBL" id="TVY91770.1"/>
    </source>
</evidence>
<sequence>MSFLRFSLLGMAALSWASPLMVRDSPTCYPETMPIGKAVSTCPHKTTLDKNGHCSSGIDTMPGNNGCDSYCEQTLEAIYGREVPFHVGVCQNATTCLVANGESVTYTNTYTIDVGITGSSKRDELMERDDDPASVLTAAFNIGASYSWSKSVSYTTTTTFSKTLDAKTCGYWTFIPYLTVSCGVLTQAEEETTGAGYYGTSTLTTCNTKSLTDTQNYCNTTPYYDENNYADGVVVFVYADCESGLPLKTGQDPAYNYPGVSSQEKPA</sequence>
<dbReference type="Proteomes" id="UP000315522">
    <property type="component" value="Unassembled WGS sequence"/>
</dbReference>
<reference evidence="2 3" key="1">
    <citation type="submission" date="2018-05" db="EMBL/GenBank/DDBJ databases">
        <title>Genome sequencing and assembly of the regulated plant pathogen Lachnellula willkommii and related sister species for the development of diagnostic species identification markers.</title>
        <authorList>
            <person name="Giroux E."/>
            <person name="Bilodeau G."/>
        </authorList>
    </citation>
    <scope>NUCLEOTIDE SEQUENCE [LARGE SCALE GENOMIC DNA]</scope>
    <source>
        <strain evidence="2 3">CBS 172.35</strain>
    </source>
</reference>
<name>A0A559MFM4_9HELO</name>
<evidence type="ECO:0000256" key="1">
    <source>
        <dbReference type="SAM" id="SignalP"/>
    </source>
</evidence>
<gene>
    <name evidence="2" type="ORF">LAWI1_G001847</name>
</gene>
<feature type="signal peptide" evidence="1">
    <location>
        <begin position="1"/>
        <end position="17"/>
    </location>
</feature>
<organism evidence="2 3">
    <name type="scientific">Lachnellula willkommii</name>
    <dbReference type="NCBI Taxonomy" id="215461"/>
    <lineage>
        <taxon>Eukaryota</taxon>
        <taxon>Fungi</taxon>
        <taxon>Dikarya</taxon>
        <taxon>Ascomycota</taxon>
        <taxon>Pezizomycotina</taxon>
        <taxon>Leotiomycetes</taxon>
        <taxon>Helotiales</taxon>
        <taxon>Lachnaceae</taxon>
        <taxon>Lachnellula</taxon>
    </lineage>
</organism>
<dbReference type="EMBL" id="QGML01000467">
    <property type="protein sequence ID" value="TVY91770.1"/>
    <property type="molecule type" value="Genomic_DNA"/>
</dbReference>
<keyword evidence="3" id="KW-1185">Reference proteome</keyword>
<keyword evidence="1" id="KW-0732">Signal</keyword>